<dbReference type="InterPro" id="IPR000160">
    <property type="entry name" value="GGDEF_dom"/>
</dbReference>
<proteinExistence type="predicted"/>
<dbReference type="CDD" id="cd00130">
    <property type="entry name" value="PAS"/>
    <property type="match status" value="4"/>
</dbReference>
<dbReference type="Gene3D" id="3.30.450.40">
    <property type="match status" value="1"/>
</dbReference>
<evidence type="ECO:0000259" key="2">
    <source>
        <dbReference type="PROSITE" id="PS50113"/>
    </source>
</evidence>
<dbReference type="HOGENOM" id="CLU_337951_0_0_9"/>
<dbReference type="PROSITE" id="PS50887">
    <property type="entry name" value="GGDEF"/>
    <property type="match status" value="1"/>
</dbReference>
<dbReference type="InterPro" id="IPR029787">
    <property type="entry name" value="Nucleotide_cyclase"/>
</dbReference>
<dbReference type="NCBIfam" id="TIGR00229">
    <property type="entry name" value="sensory_box"/>
    <property type="match status" value="3"/>
</dbReference>
<dbReference type="SUPFAM" id="SSF55785">
    <property type="entry name" value="PYP-like sensor domain (PAS domain)"/>
    <property type="match status" value="4"/>
</dbReference>
<dbReference type="Pfam" id="PF13426">
    <property type="entry name" value="PAS_9"/>
    <property type="match status" value="1"/>
</dbReference>
<dbReference type="SUPFAM" id="SSF55073">
    <property type="entry name" value="Nucleotide cyclase"/>
    <property type="match status" value="1"/>
</dbReference>
<dbReference type="SUPFAM" id="SSF55781">
    <property type="entry name" value="GAF domain-like"/>
    <property type="match status" value="1"/>
</dbReference>
<feature type="domain" description="PAS" evidence="1">
    <location>
        <begin position="16"/>
        <end position="89"/>
    </location>
</feature>
<dbReference type="InterPro" id="IPR013655">
    <property type="entry name" value="PAS_fold_3"/>
</dbReference>
<dbReference type="Gene3D" id="3.30.450.20">
    <property type="entry name" value="PAS domain"/>
    <property type="match status" value="4"/>
</dbReference>
<evidence type="ECO:0000259" key="3">
    <source>
        <dbReference type="PROSITE" id="PS50887"/>
    </source>
</evidence>
<dbReference type="CDD" id="cd01949">
    <property type="entry name" value="GGDEF"/>
    <property type="match status" value="1"/>
</dbReference>
<dbReference type="EMBL" id="CP002304">
    <property type="protein sequence ID" value="ADQ13688.1"/>
    <property type="molecule type" value="Genomic_DNA"/>
</dbReference>
<keyword evidence="5" id="KW-1185">Reference proteome</keyword>
<reference evidence="4 5" key="1">
    <citation type="submission" date="2010-11" db="EMBL/GenBank/DDBJ databases">
        <title>Complete sequence of Halanaerobium sp. sapolanicus.</title>
        <authorList>
            <consortium name="US DOE Joint Genome Institute"/>
            <person name="Lucas S."/>
            <person name="Copeland A."/>
            <person name="Lapidus A."/>
            <person name="Cheng J.-F."/>
            <person name="Bruce D."/>
            <person name="Goodwin L."/>
            <person name="Pitluck S."/>
            <person name="Davenport K."/>
            <person name="Detter J.C."/>
            <person name="Han C."/>
            <person name="Tapia R."/>
            <person name="Land M."/>
            <person name="Hauser L."/>
            <person name="Jeffries C."/>
            <person name="Kyrpides N."/>
            <person name="Ivanova N."/>
            <person name="Mikhailova N."/>
            <person name="Begemann M.B."/>
            <person name="Mormile M.R."/>
            <person name="Wall J.D."/>
            <person name="Elias D.A."/>
            <person name="Woyke T."/>
        </authorList>
    </citation>
    <scope>NUCLEOTIDE SEQUENCE [LARGE SCALE GENOMIC DNA]</scope>
    <source>
        <strain evidence="5">sapolanicus</strain>
    </source>
</reference>
<dbReference type="STRING" id="656519.Halsa_0201"/>
<dbReference type="Pfam" id="PF13188">
    <property type="entry name" value="PAS_8"/>
    <property type="match status" value="1"/>
</dbReference>
<dbReference type="Pfam" id="PF00990">
    <property type="entry name" value="GGDEF"/>
    <property type="match status" value="1"/>
</dbReference>
<dbReference type="SMART" id="SM00086">
    <property type="entry name" value="PAC"/>
    <property type="match status" value="2"/>
</dbReference>
<feature type="domain" description="PAC" evidence="2">
    <location>
        <begin position="464"/>
        <end position="515"/>
    </location>
</feature>
<protein>
    <submittedName>
        <fullName evidence="4">Diguanylate cyclase with PAS/PAC sensor</fullName>
    </submittedName>
</protein>
<dbReference type="InterPro" id="IPR052155">
    <property type="entry name" value="Biofilm_reg_signaling"/>
</dbReference>
<reference evidence="4 5" key="2">
    <citation type="journal article" date="2011" name="J. Bacteriol.">
        <title>Complete Genome Sequence of the Haloalkaliphilic, Hydrogen Producing Halanaerobium hydrogenoformans.</title>
        <authorList>
            <person name="Brown S.D."/>
            <person name="Begemann M.B."/>
            <person name="Mormile M.R."/>
            <person name="Wall J.D."/>
            <person name="Han C.S."/>
            <person name="Goodwin L.A."/>
            <person name="Pitluck S."/>
            <person name="Land M.L."/>
            <person name="Hauser L.J."/>
            <person name="Elias D.A."/>
        </authorList>
    </citation>
    <scope>NUCLEOTIDE SEQUENCE [LARGE SCALE GENOMIC DNA]</scope>
    <source>
        <strain evidence="5">sapolanicus</strain>
    </source>
</reference>
<dbReference type="AlphaFoldDB" id="E4RNZ8"/>
<accession>E4RNZ8</accession>
<dbReference type="NCBIfam" id="TIGR00254">
    <property type="entry name" value="GGDEF"/>
    <property type="match status" value="1"/>
</dbReference>
<dbReference type="InterPro" id="IPR043128">
    <property type="entry name" value="Rev_trsase/Diguanyl_cyclase"/>
</dbReference>
<dbReference type="InterPro" id="IPR001610">
    <property type="entry name" value="PAC"/>
</dbReference>
<evidence type="ECO:0000313" key="4">
    <source>
        <dbReference type="EMBL" id="ADQ13688.1"/>
    </source>
</evidence>
<dbReference type="Proteomes" id="UP000007434">
    <property type="component" value="Chromosome"/>
</dbReference>
<dbReference type="PANTHER" id="PTHR44757:SF2">
    <property type="entry name" value="BIOFILM ARCHITECTURE MAINTENANCE PROTEIN MBAA"/>
    <property type="match status" value="1"/>
</dbReference>
<gene>
    <name evidence="4" type="ordered locus">Halsa_0201</name>
</gene>
<feature type="domain" description="PAS" evidence="1">
    <location>
        <begin position="262"/>
        <end position="337"/>
    </location>
</feature>
<dbReference type="Gene3D" id="3.30.70.270">
    <property type="match status" value="1"/>
</dbReference>
<dbReference type="PANTHER" id="PTHR44757">
    <property type="entry name" value="DIGUANYLATE CYCLASE DGCP"/>
    <property type="match status" value="1"/>
</dbReference>
<evidence type="ECO:0000313" key="5">
    <source>
        <dbReference type="Proteomes" id="UP000007434"/>
    </source>
</evidence>
<dbReference type="SMART" id="SM00267">
    <property type="entry name" value="GGDEF"/>
    <property type="match status" value="1"/>
</dbReference>
<dbReference type="PROSITE" id="PS50113">
    <property type="entry name" value="PAC"/>
    <property type="match status" value="1"/>
</dbReference>
<organism evidence="4 5">
    <name type="scientific">Halanaerobium hydrogeniformans</name>
    <name type="common">Halanaerobium sp. (strain sapolanicus)</name>
    <dbReference type="NCBI Taxonomy" id="656519"/>
    <lineage>
        <taxon>Bacteria</taxon>
        <taxon>Bacillati</taxon>
        <taxon>Bacillota</taxon>
        <taxon>Clostridia</taxon>
        <taxon>Halanaerobiales</taxon>
        <taxon>Halanaerobiaceae</taxon>
        <taxon>Halanaerobium</taxon>
    </lineage>
</organism>
<sequence>MVILVKNIIVVIKMDKIKSYSKIFDKLKLGLAVLDQEGNFLFINKTAVEIIGYSKKELGHIEEWLELAYPDEKIRSRTSQRFYREIESGVYSNLTKIRCKNDQEKYVELRVNQLEDGLLLVNLLDRTENHNLNKKLADKTKYLNKIVSNIPEVIILLDEKQRFLDIWSGLEKELYRKKDEIIGKQISEIFSGELLKKLRDNLKLAEQTNQVQNFEYQLEMEEGLEDYAGRLLKIEKTKGNEFLLVSRNITHRVKKEKELAEIKERLELAVDAANLGIWDWNLKSDQIKNNDNFKEMVGLEAEKIAKEDFSFADWESLVHPDDREKVKYLIAEHLQGKTDFYQSEHRIKTVSGKWKWIKDRARVSEWDAEGNPVRMVGIDIDIDKRKREEQENIYLSAAMKNISDAVFLQNKDFEIIFMNKKAEELSGYSLEELKNKTAIQLIAGENAAEIQQKIQQKVAKGELYSGELKNKRKDGSTFDGELKITPICTKNSKCNYVSILRDISARKMRIKKLKFQYRLENLISKISTKFVGADQQSLKEALNYSLEKLSLFLAADRSYIYRFEDFSTNISKLGEWRQKQTIAQLEKRKVEQLFTSSNLLEAILDKGYFYVSEVEKLSNRRQKKFFQEESIKSSIYLGLFEDQKLLGFIAFDFLRAEKDLTDGYLKTLDIAAPIISNAIIKNEKERKIKNLTFRDNLTGLYNRTFLAEEIKRLDRERQLPISVLISDINGLKEVNDKFGHTVGDKLIVKMAEILKSVFREEDIIARWGGDEFIIFLPRTAKSEVEKMAERLELELKRTEQDELSVSAGIGTAVKENPEEDIDLLINRADKAMYEDKAQKKLD</sequence>
<dbReference type="SMART" id="SM00091">
    <property type="entry name" value="PAS"/>
    <property type="match status" value="4"/>
</dbReference>
<evidence type="ECO:0000259" key="1">
    <source>
        <dbReference type="PROSITE" id="PS50112"/>
    </source>
</evidence>
<dbReference type="InterPro" id="IPR035965">
    <property type="entry name" value="PAS-like_dom_sf"/>
</dbReference>
<dbReference type="Pfam" id="PF08447">
    <property type="entry name" value="PAS_3"/>
    <property type="match status" value="1"/>
</dbReference>
<dbReference type="InterPro" id="IPR000700">
    <property type="entry name" value="PAS-assoc_C"/>
</dbReference>
<dbReference type="eggNOG" id="COG2199">
    <property type="taxonomic scope" value="Bacteria"/>
</dbReference>
<feature type="domain" description="GGDEF" evidence="3">
    <location>
        <begin position="719"/>
        <end position="842"/>
    </location>
</feature>
<dbReference type="InterPro" id="IPR000014">
    <property type="entry name" value="PAS"/>
</dbReference>
<feature type="domain" description="PAS" evidence="1">
    <location>
        <begin position="391"/>
        <end position="461"/>
    </location>
</feature>
<dbReference type="InterPro" id="IPR029016">
    <property type="entry name" value="GAF-like_dom_sf"/>
</dbReference>
<dbReference type="KEGG" id="has:Halsa_0201"/>
<name>E4RNZ8_HALHG</name>
<dbReference type="PROSITE" id="PS50112">
    <property type="entry name" value="PAS"/>
    <property type="match status" value="3"/>
</dbReference>